<dbReference type="SUPFAM" id="SSF53649">
    <property type="entry name" value="Alkaline phosphatase-like"/>
    <property type="match status" value="1"/>
</dbReference>
<dbReference type="InterPro" id="IPR007312">
    <property type="entry name" value="Phosphoesterase"/>
</dbReference>
<dbReference type="Proteomes" id="UP000199086">
    <property type="component" value="Unassembled WGS sequence"/>
</dbReference>
<keyword evidence="1" id="KW-0378">Hydrolase</keyword>
<accession>A0A1G6I5J2</accession>
<name>A0A1G6I5J2_9ACTN</name>
<gene>
    <name evidence="4" type="ORF">GA0111570_11441</name>
</gene>
<keyword evidence="5" id="KW-1185">Reference proteome</keyword>
<dbReference type="Gene3D" id="2.60.20.10">
    <property type="entry name" value="Crystallins"/>
    <property type="match status" value="1"/>
</dbReference>
<dbReference type="EMBL" id="FMYF01000014">
    <property type="protein sequence ID" value="SDC01720.1"/>
    <property type="molecule type" value="Genomic_DNA"/>
</dbReference>
<sequence length="715" mass="77107">MSDSPVTLFDERQLAGTTVALEEGETRFTGGFNDAASSVHVTDGYCAILYADANEFGGYGASVDLLEDCPDLSVYGFDKETSAVQVFRTERDGFVWARAALRDGQVVPGHWERKRAASSTPLNGPTAVVSPPSPPRTAPASGGGPVVRDHRGEGEGDAIIRDHRSSKIKHVFVLMLENRSFDHMLGFSGITGTDAATGQPTTIEGLTGSESNTYQGTTYAVRRGAPDRAPHDPGHNFTAVLEQLCGEGVTYSSGQAYPPISNSGFVASYAGSHPDLPDGSMYCYSPDQLPVLTALAREFAVCDHWFCSLPGPTEPNRWFVHAATSGDFDESPSTEEYITSHLTPWSGISFASGTIFDKLEDADIPYRIYAGDSFPNVGLLKGISRTFDIDEFDEDFADDVASPDYDAAYTFIEPSYDAFSEFEDGTSQHPLASARAGEMLIKKTYEALRRSPIWESSLLVITYDEHGGFYDHVAPPAARPTGYRGRSSGFTFDRLGPRVPAVIVSPLIPKNLIDHHTYEHSSVAATLVRLFGLGEFTPRTATSSDLKPLARLETPRTDAPMTLPEPAGGSTLARVVPTPLQQAQAKRPDRAIEDDPTGIIGATVMSGLSQHLEVTPESEHEAIIGRVHALQTYGEALEYLKEVDALVRQGRQNAGITRSATVRRRRAMTTSTTPPTTTAAATTPPTATPTAPTMPRDRLLNNVTWRGGGPRRAGG</sequence>
<dbReference type="InterPro" id="IPR011024">
    <property type="entry name" value="G_crystallin-like"/>
</dbReference>
<protein>
    <submittedName>
        <fullName evidence="4">Phospholipase C</fullName>
    </submittedName>
</protein>
<dbReference type="GO" id="GO:0009395">
    <property type="term" value="P:phospholipid catabolic process"/>
    <property type="evidence" value="ECO:0007669"/>
    <property type="project" value="TreeGrafter"/>
</dbReference>
<dbReference type="Pfam" id="PF04185">
    <property type="entry name" value="Phosphoesterase"/>
    <property type="match status" value="1"/>
</dbReference>
<feature type="compositionally biased region" description="Gly residues" evidence="3">
    <location>
        <begin position="706"/>
        <end position="715"/>
    </location>
</feature>
<dbReference type="STRING" id="1577474.GA0111570_11441"/>
<evidence type="ECO:0000256" key="2">
    <source>
        <dbReference type="ARBA" id="ARBA00023026"/>
    </source>
</evidence>
<organism evidence="4 5">
    <name type="scientific">Raineyella antarctica</name>
    <dbReference type="NCBI Taxonomy" id="1577474"/>
    <lineage>
        <taxon>Bacteria</taxon>
        <taxon>Bacillati</taxon>
        <taxon>Actinomycetota</taxon>
        <taxon>Actinomycetes</taxon>
        <taxon>Propionibacteriales</taxon>
        <taxon>Propionibacteriaceae</taxon>
        <taxon>Raineyella</taxon>
    </lineage>
</organism>
<feature type="region of interest" description="Disordered" evidence="3">
    <location>
        <begin position="114"/>
        <end position="157"/>
    </location>
</feature>
<evidence type="ECO:0000313" key="5">
    <source>
        <dbReference type="Proteomes" id="UP000199086"/>
    </source>
</evidence>
<dbReference type="PANTHER" id="PTHR31956:SF1">
    <property type="entry name" value="NON-SPECIFIC PHOSPHOLIPASE C1"/>
    <property type="match status" value="1"/>
</dbReference>
<dbReference type="InterPro" id="IPR017850">
    <property type="entry name" value="Alkaline_phosphatase_core_sf"/>
</dbReference>
<dbReference type="OrthoDB" id="4181857at2"/>
<dbReference type="SUPFAM" id="SSF49695">
    <property type="entry name" value="gamma-Crystallin-like"/>
    <property type="match status" value="1"/>
</dbReference>
<feature type="compositionally biased region" description="Low complexity" evidence="3">
    <location>
        <begin position="668"/>
        <end position="694"/>
    </location>
</feature>
<dbReference type="Gene3D" id="3.40.720.10">
    <property type="entry name" value="Alkaline Phosphatase, subunit A"/>
    <property type="match status" value="2"/>
</dbReference>
<feature type="region of interest" description="Disordered" evidence="3">
    <location>
        <begin position="660"/>
        <end position="715"/>
    </location>
</feature>
<evidence type="ECO:0000256" key="3">
    <source>
        <dbReference type="SAM" id="MobiDB-lite"/>
    </source>
</evidence>
<proteinExistence type="predicted"/>
<dbReference type="AlphaFoldDB" id="A0A1G6I5J2"/>
<feature type="compositionally biased region" description="Basic and acidic residues" evidence="3">
    <location>
        <begin position="147"/>
        <end position="157"/>
    </location>
</feature>
<evidence type="ECO:0000256" key="1">
    <source>
        <dbReference type="ARBA" id="ARBA00022801"/>
    </source>
</evidence>
<dbReference type="RefSeq" id="WP_092613543.1">
    <property type="nucleotide sequence ID" value="NZ_FMYF01000014.1"/>
</dbReference>
<keyword evidence="2" id="KW-0843">Virulence</keyword>
<dbReference type="GO" id="GO:0042578">
    <property type="term" value="F:phosphoric ester hydrolase activity"/>
    <property type="evidence" value="ECO:0007669"/>
    <property type="project" value="UniProtKB-ARBA"/>
</dbReference>
<evidence type="ECO:0000313" key="4">
    <source>
        <dbReference type="EMBL" id="SDC01720.1"/>
    </source>
</evidence>
<dbReference type="PANTHER" id="PTHR31956">
    <property type="entry name" value="NON-SPECIFIC PHOSPHOLIPASE C4-RELATED"/>
    <property type="match status" value="1"/>
</dbReference>
<reference evidence="4 5" key="1">
    <citation type="submission" date="2016-06" db="EMBL/GenBank/DDBJ databases">
        <authorList>
            <person name="Olsen C.W."/>
            <person name="Carey S."/>
            <person name="Hinshaw L."/>
            <person name="Karasin A.I."/>
        </authorList>
    </citation>
    <scope>NUCLEOTIDE SEQUENCE [LARGE SCALE GENOMIC DNA]</scope>
    <source>
        <strain evidence="4 5">LZ-22</strain>
    </source>
</reference>